<feature type="domain" description="GGDEF" evidence="1">
    <location>
        <begin position="400"/>
        <end position="535"/>
    </location>
</feature>
<dbReference type="InterPro" id="IPR000160">
    <property type="entry name" value="GGDEF_dom"/>
</dbReference>
<protein>
    <recommendedName>
        <fullName evidence="1">GGDEF domain-containing protein</fullName>
    </recommendedName>
</protein>
<organism evidence="2 3">
    <name type="scientific">Kineosporia mesophila</name>
    <dbReference type="NCBI Taxonomy" id="566012"/>
    <lineage>
        <taxon>Bacteria</taxon>
        <taxon>Bacillati</taxon>
        <taxon>Actinomycetota</taxon>
        <taxon>Actinomycetes</taxon>
        <taxon>Kineosporiales</taxon>
        <taxon>Kineosporiaceae</taxon>
        <taxon>Kineosporia</taxon>
    </lineage>
</organism>
<dbReference type="SUPFAM" id="SSF55073">
    <property type="entry name" value="Nucleotide cyclase"/>
    <property type="match status" value="1"/>
</dbReference>
<accession>A0ABP7AP81</accession>
<dbReference type="RefSeq" id="WP_231481740.1">
    <property type="nucleotide sequence ID" value="NZ_BAAAZO010000012.1"/>
</dbReference>
<gene>
    <name evidence="2" type="ORF">GCM10022223_64390</name>
</gene>
<dbReference type="InterPro" id="IPR029787">
    <property type="entry name" value="Nucleotide_cyclase"/>
</dbReference>
<dbReference type="EMBL" id="BAAAZO010000012">
    <property type="protein sequence ID" value="GAA3636887.1"/>
    <property type="molecule type" value="Genomic_DNA"/>
</dbReference>
<dbReference type="SUPFAM" id="SSF48452">
    <property type="entry name" value="TPR-like"/>
    <property type="match status" value="1"/>
</dbReference>
<proteinExistence type="predicted"/>
<dbReference type="InterPro" id="IPR043128">
    <property type="entry name" value="Rev_trsase/Diguanyl_cyclase"/>
</dbReference>
<reference evidence="3" key="1">
    <citation type="journal article" date="2019" name="Int. J. Syst. Evol. Microbiol.">
        <title>The Global Catalogue of Microorganisms (GCM) 10K type strain sequencing project: providing services to taxonomists for standard genome sequencing and annotation.</title>
        <authorList>
            <consortium name="The Broad Institute Genomics Platform"/>
            <consortium name="The Broad Institute Genome Sequencing Center for Infectious Disease"/>
            <person name="Wu L."/>
            <person name="Ma J."/>
        </authorList>
    </citation>
    <scope>NUCLEOTIDE SEQUENCE [LARGE SCALE GENOMIC DNA]</scope>
    <source>
        <strain evidence="3">JCM 16902</strain>
    </source>
</reference>
<evidence type="ECO:0000313" key="2">
    <source>
        <dbReference type="EMBL" id="GAA3636887.1"/>
    </source>
</evidence>
<dbReference type="PROSITE" id="PS50887">
    <property type="entry name" value="GGDEF"/>
    <property type="match status" value="1"/>
</dbReference>
<dbReference type="InterPro" id="IPR011990">
    <property type="entry name" value="TPR-like_helical_dom_sf"/>
</dbReference>
<dbReference type="Gene3D" id="1.25.40.10">
    <property type="entry name" value="Tetratricopeptide repeat domain"/>
    <property type="match status" value="2"/>
</dbReference>
<dbReference type="PANTHER" id="PTHR45138:SF24">
    <property type="entry name" value="DIGUANYLATE CYCLASE DGCC-RELATED"/>
    <property type="match status" value="1"/>
</dbReference>
<dbReference type="Proteomes" id="UP001501074">
    <property type="component" value="Unassembled WGS sequence"/>
</dbReference>
<dbReference type="PANTHER" id="PTHR45138">
    <property type="entry name" value="REGULATORY COMPONENTS OF SENSORY TRANSDUCTION SYSTEM"/>
    <property type="match status" value="1"/>
</dbReference>
<dbReference type="Gene3D" id="3.30.70.270">
    <property type="match status" value="1"/>
</dbReference>
<dbReference type="InterPro" id="IPR050469">
    <property type="entry name" value="Diguanylate_Cyclase"/>
</dbReference>
<dbReference type="Pfam" id="PF00990">
    <property type="entry name" value="GGDEF"/>
    <property type="match status" value="1"/>
</dbReference>
<comment type="caution">
    <text evidence="2">The sequence shown here is derived from an EMBL/GenBank/DDBJ whole genome shotgun (WGS) entry which is preliminary data.</text>
</comment>
<sequence>MIEVNQPRDGRPVPPAAGLSLGEERARLAEELAALDDAVGLDPARALDRARGLQERAEELGDHDATVSALLWQAEAYQRDGEPAAAAAIVNQTRDAHAPLGAEHTVRACWLTARIYTDLGDRPTALEHVMDAVGAFTDGVSRRLRTRVLIKVADLLDELGDHEDSMIWYARAEELATGDGRMHMLVVNNRAYSTLESGDGDTALEQARLLMSLGRHYGRPLNADALDTVARIHLLRDEPGPAAETAQQAVDAAEQLEVKAGDALPEYLLTLAVAQRGLGEAELAAKTLGRARDLVSSEAYGRTKARILKEEAEVQAALGDYRAAFETHKEFYEADQELLSQQREAQARARQTIFETVTAREEAARYREEARRDPLTGLRNRLYVEERLSGLLRNQMVTSGVLSVALLDLDHFKSVNDTFSHEVGDEVLRTVARLLEDAVAPVAVTGSFAARLGGEELLLILSTDHRDEALRITESLRASVENYGWTPITPGRIITLSGGMATAVLEDTPSSLLARADAQLYAAKSAGRNRICTDF</sequence>
<dbReference type="CDD" id="cd01949">
    <property type="entry name" value="GGDEF"/>
    <property type="match status" value="1"/>
</dbReference>
<keyword evidence="3" id="KW-1185">Reference proteome</keyword>
<evidence type="ECO:0000259" key="1">
    <source>
        <dbReference type="PROSITE" id="PS50887"/>
    </source>
</evidence>
<evidence type="ECO:0000313" key="3">
    <source>
        <dbReference type="Proteomes" id="UP001501074"/>
    </source>
</evidence>
<dbReference type="NCBIfam" id="TIGR00254">
    <property type="entry name" value="GGDEF"/>
    <property type="match status" value="1"/>
</dbReference>
<name>A0ABP7AP81_9ACTN</name>
<dbReference type="SMART" id="SM00267">
    <property type="entry name" value="GGDEF"/>
    <property type="match status" value="1"/>
</dbReference>